<accession>A0A6A6MYV6</accession>
<comment type="caution">
    <text evidence="5">The sequence shown here is derived from an EMBL/GenBank/DDBJ whole genome shotgun (WGS) entry which is preliminary data.</text>
</comment>
<keyword evidence="2" id="KW-0547">Nucleotide-binding</keyword>
<dbReference type="Proteomes" id="UP000467840">
    <property type="component" value="Chromosome 10"/>
</dbReference>
<dbReference type="Gene3D" id="1.20.5.4130">
    <property type="match status" value="1"/>
</dbReference>
<dbReference type="AlphaFoldDB" id="A0A6A6MYV6"/>
<keyword evidence="1" id="KW-0677">Repeat</keyword>
<keyword evidence="3" id="KW-0611">Plant defense</keyword>
<dbReference type="GO" id="GO:0006952">
    <property type="term" value="P:defense response"/>
    <property type="evidence" value="ECO:0007669"/>
    <property type="project" value="UniProtKB-KW"/>
</dbReference>
<evidence type="ECO:0000256" key="3">
    <source>
        <dbReference type="ARBA" id="ARBA00022821"/>
    </source>
</evidence>
<sequence length="84" mass="9361">MVAVLTSEDSTVYQLPFSFKEILRVKSNQLSEGSVMPSCVNGVLDDAEEKQITKPAVMKSLDELEDAVYEADDLLDEIAFKLFD</sequence>
<proteinExistence type="predicted"/>
<reference evidence="5 6" key="1">
    <citation type="journal article" date="2020" name="Mol. Plant">
        <title>The Chromosome-Based Rubber Tree Genome Provides New Insights into Spurge Genome Evolution and Rubber Biosynthesis.</title>
        <authorList>
            <person name="Liu J."/>
            <person name="Shi C."/>
            <person name="Shi C.C."/>
            <person name="Li W."/>
            <person name="Zhang Q.J."/>
            <person name="Zhang Y."/>
            <person name="Li K."/>
            <person name="Lu H.F."/>
            <person name="Shi C."/>
            <person name="Zhu S.T."/>
            <person name="Xiao Z.Y."/>
            <person name="Nan H."/>
            <person name="Yue Y."/>
            <person name="Zhu X.G."/>
            <person name="Wu Y."/>
            <person name="Hong X.N."/>
            <person name="Fan G.Y."/>
            <person name="Tong Y."/>
            <person name="Zhang D."/>
            <person name="Mao C.L."/>
            <person name="Liu Y.L."/>
            <person name="Hao S.J."/>
            <person name="Liu W.Q."/>
            <person name="Lv M.Q."/>
            <person name="Zhang H.B."/>
            <person name="Liu Y."/>
            <person name="Hu-Tang G.R."/>
            <person name="Wang J.P."/>
            <person name="Wang J.H."/>
            <person name="Sun Y.H."/>
            <person name="Ni S.B."/>
            <person name="Chen W.B."/>
            <person name="Zhang X.C."/>
            <person name="Jiao Y.N."/>
            <person name="Eichler E.E."/>
            <person name="Li G.H."/>
            <person name="Liu X."/>
            <person name="Gao L.Z."/>
        </authorList>
    </citation>
    <scope>NUCLEOTIDE SEQUENCE [LARGE SCALE GENOMIC DNA]</scope>
    <source>
        <strain evidence="6">cv. GT1</strain>
        <tissue evidence="5">Leaf</tissue>
    </source>
</reference>
<name>A0A6A6MYV6_HEVBR</name>
<dbReference type="Pfam" id="PF18052">
    <property type="entry name" value="Rx_N"/>
    <property type="match status" value="1"/>
</dbReference>
<evidence type="ECO:0000313" key="5">
    <source>
        <dbReference type="EMBL" id="KAF2318650.1"/>
    </source>
</evidence>
<gene>
    <name evidence="5" type="ORF">GH714_009572</name>
</gene>
<organism evidence="5 6">
    <name type="scientific">Hevea brasiliensis</name>
    <name type="common">Para rubber tree</name>
    <name type="synonym">Siphonia brasiliensis</name>
    <dbReference type="NCBI Taxonomy" id="3981"/>
    <lineage>
        <taxon>Eukaryota</taxon>
        <taxon>Viridiplantae</taxon>
        <taxon>Streptophyta</taxon>
        <taxon>Embryophyta</taxon>
        <taxon>Tracheophyta</taxon>
        <taxon>Spermatophyta</taxon>
        <taxon>Magnoliopsida</taxon>
        <taxon>eudicotyledons</taxon>
        <taxon>Gunneridae</taxon>
        <taxon>Pentapetalae</taxon>
        <taxon>rosids</taxon>
        <taxon>fabids</taxon>
        <taxon>Malpighiales</taxon>
        <taxon>Euphorbiaceae</taxon>
        <taxon>Crotonoideae</taxon>
        <taxon>Micrandreae</taxon>
        <taxon>Hevea</taxon>
    </lineage>
</organism>
<evidence type="ECO:0000259" key="4">
    <source>
        <dbReference type="Pfam" id="PF18052"/>
    </source>
</evidence>
<feature type="domain" description="Disease resistance N-terminal" evidence="4">
    <location>
        <begin position="39"/>
        <end position="81"/>
    </location>
</feature>
<keyword evidence="6" id="KW-1185">Reference proteome</keyword>
<evidence type="ECO:0000313" key="6">
    <source>
        <dbReference type="Proteomes" id="UP000467840"/>
    </source>
</evidence>
<evidence type="ECO:0000256" key="2">
    <source>
        <dbReference type="ARBA" id="ARBA00022741"/>
    </source>
</evidence>
<evidence type="ECO:0000256" key="1">
    <source>
        <dbReference type="ARBA" id="ARBA00022737"/>
    </source>
</evidence>
<dbReference type="EMBL" id="JAAGAX010000003">
    <property type="protein sequence ID" value="KAF2318650.1"/>
    <property type="molecule type" value="Genomic_DNA"/>
</dbReference>
<dbReference type="GO" id="GO:0000166">
    <property type="term" value="F:nucleotide binding"/>
    <property type="evidence" value="ECO:0007669"/>
    <property type="project" value="UniProtKB-KW"/>
</dbReference>
<protein>
    <recommendedName>
        <fullName evidence="4">Disease resistance N-terminal domain-containing protein</fullName>
    </recommendedName>
</protein>
<dbReference type="InterPro" id="IPR041118">
    <property type="entry name" value="Rx_N"/>
</dbReference>